<reference evidence="3 4" key="1">
    <citation type="submission" date="2016-10" db="EMBL/GenBank/DDBJ databases">
        <title>Proteomics and genomics reveal pathogen-plant mechanisms compatible with a hemibiotrophic lifestyle of Diplodia corticola.</title>
        <authorList>
            <person name="Fernandes I."/>
            <person name="De Jonge R."/>
            <person name="Van De Peer Y."/>
            <person name="Devreese B."/>
            <person name="Alves A."/>
            <person name="Esteves A.C."/>
        </authorList>
    </citation>
    <scope>NUCLEOTIDE SEQUENCE [LARGE SCALE GENOMIC DNA]</scope>
    <source>
        <strain evidence="3 4">CBS 112549</strain>
    </source>
</reference>
<feature type="compositionally biased region" description="Polar residues" evidence="1">
    <location>
        <begin position="144"/>
        <end position="155"/>
    </location>
</feature>
<comment type="caution">
    <text evidence="3">The sequence shown here is derived from an EMBL/GenBank/DDBJ whole genome shotgun (WGS) entry which is preliminary data.</text>
</comment>
<dbReference type="Pfam" id="PF05183">
    <property type="entry name" value="RdRP"/>
    <property type="match status" value="1"/>
</dbReference>
<feature type="compositionally biased region" description="Polar residues" evidence="1">
    <location>
        <begin position="347"/>
        <end position="356"/>
    </location>
</feature>
<gene>
    <name evidence="3" type="ORF">BKCO1_650004</name>
</gene>
<evidence type="ECO:0000313" key="3">
    <source>
        <dbReference type="EMBL" id="OJD30191.1"/>
    </source>
</evidence>
<feature type="region of interest" description="Disordered" evidence="1">
    <location>
        <begin position="118"/>
        <end position="395"/>
    </location>
</feature>
<dbReference type="EMBL" id="MNUE01000065">
    <property type="protein sequence ID" value="OJD30191.1"/>
    <property type="molecule type" value="Genomic_DNA"/>
</dbReference>
<feature type="compositionally biased region" description="Basic and acidic residues" evidence="1">
    <location>
        <begin position="368"/>
        <end position="377"/>
    </location>
</feature>
<sequence>MQPRPSSPTGVRNSSHTPHTPTRGGHHGEINSIVEKLEEEWELGLQTRSSSYSPSTSQEPRPQHRCYEVIKLLYWKDRAILYKQLHEFKTNAASKPHRHLLSYLLHLVDEGWKRAKANPTPLRSRREQLTSPHPPVPSPLRLASPTSRPEPSSIFNPGHSRTEPQVSSDAASEVDALFEPTQPDTPPAEEDEEPGDAPPSPSLQASVRKKELSGPGEHDSRHMRPAKRLSPSSKGDQSPKKARTTTRGNHEPEASFAVPNSPLARERQTEEPSRKDSTTSFASTASKFSRADSTFSRNGEASKTRDTSFATSFYPSQPGKQQLSQPAEHDIPQPEDERSFQVEPAQQEISSSGNYSHDTDIPWYWSPRPKDESKDVADQTTAEVAHESTESARFRPGEPLERLIELSTHDSVASSANLVSSPQPQEHYLTKRLPEQGLFVPQIGAELMKMDFKYRWEFLRVALEAGIDTNQLLPQGHDEEWKTYQCLWDYFQHHDALKDTFKKLRRGSKRAWDAAEVKRENGTLKAFENITLKAQLAFSSTKSDQMFNIRLQPLELQDASCRFQRAFGGDRFLYLETPEFRRDKLPPHLSGQLDTIEKRFVEWLLLKNKEFLGREWVAIHFEKLEKKNKTKSRPQDEGRGYRVILFATKGADIESKKEKEIRSGTRHEMSAYDLLNWFMPLRKNAEQPYLKAFARISLGLTTTRPGLTFEPKQVRFVQDIKANNERESSEFNDETLSWPEDDKRKRVMNDGCSRISVGAARQLWKNINKDGPIPSTFQGRIGGAKGMWMLSASPDTQDPSHCSVWIEVSDSQCKFQPHDNDSDPVRFTFDLHSTSTTAEPSSVYLSFFPILHDRGVPTASLQKVFVDNLDRERKRLLDAIGDPGNLRTWVNQQNMFAEERAREDEIAWQGGLPKQPHEKVILLVESGFDSSCEYLANVMQRLVARSLRLLRQNVRVPLPRCTYIKGVADPEGILAPGEIHVHFTKSFIDEASGECLSFLDNRDVLVARNPALRRSDIQKVRTCFKLELAHLKDVVVFPTRGSFPLAGKLQGGDYDGDTFWVCWEPDLVTPFKNAPPPLNDPVPEDYGIKVDRRTLGDMLEGRSIRNSFLRESFKFHFLPSLVGPATKLYEKVTYQENSLVSKKAEALADLHDLLIDATKNGYKFGEAEFRAFRAKFNIPKDLPKPEHEKAREQDRDETKGDTNRKAKRKPPRPPPSYPNILDTLYFDTIVPHTRQTLDALEQHFATAATDDDDPTLTAPFLCEKHDAAATNDDDDDPAPAPTLDDNAIIRDELAALTGECQQLNRLWTKLLNQPSDAGVGDDGNGTRTRSGSSRSGSFLRRTGTGVPADPQAAAALAADDARNDPASYNNAVAKCHARFRAYRPRFAAKSPTISRWERRRWPGAPHHHHFPPHQPGGSAEASAKAWASATDKTLPPPPPPSEWDLLRASALYLCTAERARNRYNYGDGDPHNRWATFVFHVAGWELCWLKALGEAAVGTRPVVGALYNHLRPGKMKAVAAPAKDGGGGEGGAGAGDGEGEGGETDYASAAEEIEEGDYDDVE</sequence>
<dbReference type="RefSeq" id="XP_020126451.1">
    <property type="nucleotide sequence ID" value="XM_020278243.1"/>
</dbReference>
<keyword evidence="4" id="KW-1185">Reference proteome</keyword>
<keyword evidence="3" id="KW-0548">Nucleotidyltransferase</keyword>
<dbReference type="OrthoDB" id="10055769at2759"/>
<dbReference type="GO" id="GO:0003968">
    <property type="term" value="F:RNA-directed RNA polymerase activity"/>
    <property type="evidence" value="ECO:0007669"/>
    <property type="project" value="UniProtKB-KW"/>
</dbReference>
<dbReference type="InterPro" id="IPR057596">
    <property type="entry name" value="RDRP_core"/>
</dbReference>
<dbReference type="GO" id="GO:0030422">
    <property type="term" value="P:siRNA processing"/>
    <property type="evidence" value="ECO:0007669"/>
    <property type="project" value="TreeGrafter"/>
</dbReference>
<keyword evidence="3" id="KW-0696">RNA-directed RNA polymerase</keyword>
<dbReference type="Gene3D" id="1.10.8.790">
    <property type="entry name" value="RNA-dependent RNA polymerase, slab domain, helical subdomain-like"/>
    <property type="match status" value="1"/>
</dbReference>
<evidence type="ECO:0000259" key="2">
    <source>
        <dbReference type="Pfam" id="PF05183"/>
    </source>
</evidence>
<feature type="region of interest" description="Disordered" evidence="1">
    <location>
        <begin position="1"/>
        <end position="33"/>
    </location>
</feature>
<dbReference type="PANTHER" id="PTHR23079:SF55">
    <property type="entry name" value="RNA-DIRECTED RNA POLYMERASE"/>
    <property type="match status" value="1"/>
</dbReference>
<name>A0A1J9RNY6_9PEZI</name>
<feature type="compositionally biased region" description="Gly residues" evidence="1">
    <location>
        <begin position="1524"/>
        <end position="1536"/>
    </location>
</feature>
<feature type="compositionally biased region" description="Acidic residues" evidence="1">
    <location>
        <begin position="1551"/>
        <end position="1562"/>
    </location>
</feature>
<feature type="compositionally biased region" description="Polar residues" evidence="1">
    <location>
        <begin position="307"/>
        <end position="325"/>
    </location>
</feature>
<keyword evidence="3" id="KW-0808">Transferase</keyword>
<dbReference type="Proteomes" id="UP000183809">
    <property type="component" value="Unassembled WGS sequence"/>
</dbReference>
<feature type="region of interest" description="Disordered" evidence="1">
    <location>
        <begin position="1313"/>
        <end position="1347"/>
    </location>
</feature>
<dbReference type="PANTHER" id="PTHR23079">
    <property type="entry name" value="RNA-DEPENDENT RNA POLYMERASE"/>
    <property type="match status" value="1"/>
</dbReference>
<proteinExistence type="predicted"/>
<dbReference type="STRING" id="236234.A0A1J9RNY6"/>
<feature type="compositionally biased region" description="Low complexity" evidence="1">
    <location>
        <begin position="1415"/>
        <end position="1429"/>
    </location>
</feature>
<organism evidence="3 4">
    <name type="scientific">Diplodia corticola</name>
    <dbReference type="NCBI Taxonomy" id="236234"/>
    <lineage>
        <taxon>Eukaryota</taxon>
        <taxon>Fungi</taxon>
        <taxon>Dikarya</taxon>
        <taxon>Ascomycota</taxon>
        <taxon>Pezizomycotina</taxon>
        <taxon>Dothideomycetes</taxon>
        <taxon>Dothideomycetes incertae sedis</taxon>
        <taxon>Botryosphaeriales</taxon>
        <taxon>Botryosphaeriaceae</taxon>
        <taxon>Diplodia</taxon>
    </lineage>
</organism>
<dbReference type="GeneID" id="31018504"/>
<feature type="region of interest" description="Disordered" evidence="1">
    <location>
        <begin position="1180"/>
        <end position="1220"/>
    </location>
</feature>
<feature type="domain" description="RDRP core" evidence="2">
    <location>
        <begin position="548"/>
        <end position="1227"/>
    </location>
</feature>
<evidence type="ECO:0000313" key="4">
    <source>
        <dbReference type="Proteomes" id="UP000183809"/>
    </source>
</evidence>
<feature type="compositionally biased region" description="Basic and acidic residues" evidence="1">
    <location>
        <begin position="208"/>
        <end position="222"/>
    </location>
</feature>
<feature type="compositionally biased region" description="Low complexity" evidence="1">
    <location>
        <begin position="278"/>
        <end position="288"/>
    </location>
</feature>
<feature type="compositionally biased region" description="Basic and acidic residues" evidence="1">
    <location>
        <begin position="1181"/>
        <end position="1204"/>
    </location>
</feature>
<feature type="compositionally biased region" description="Low complexity" evidence="1">
    <location>
        <begin position="1325"/>
        <end position="1347"/>
    </location>
</feature>
<feature type="region of interest" description="Disordered" evidence="1">
    <location>
        <begin position="1402"/>
        <end position="1440"/>
    </location>
</feature>
<dbReference type="InterPro" id="IPR007855">
    <property type="entry name" value="RDRP"/>
</dbReference>
<feature type="compositionally biased region" description="Basic and acidic residues" evidence="1">
    <location>
        <begin position="327"/>
        <end position="340"/>
    </location>
</feature>
<accession>A0A1J9RNY6</accession>
<feature type="region of interest" description="Disordered" evidence="1">
    <location>
        <begin position="1519"/>
        <end position="1562"/>
    </location>
</feature>
<dbReference type="GO" id="GO:0031380">
    <property type="term" value="C:nuclear RNA-directed RNA polymerase complex"/>
    <property type="evidence" value="ECO:0007669"/>
    <property type="project" value="TreeGrafter"/>
</dbReference>
<feature type="compositionally biased region" description="Basic and acidic residues" evidence="1">
    <location>
        <begin position="264"/>
        <end position="277"/>
    </location>
</feature>
<dbReference type="GO" id="GO:0003723">
    <property type="term" value="F:RNA binding"/>
    <property type="evidence" value="ECO:0007669"/>
    <property type="project" value="UniProtKB-KW"/>
</dbReference>
<protein>
    <submittedName>
        <fullName evidence="3">Rna-directed rna polymerase 2</fullName>
    </submittedName>
</protein>
<feature type="compositionally biased region" description="Basic and acidic residues" evidence="1">
    <location>
        <begin position="384"/>
        <end position="395"/>
    </location>
</feature>
<evidence type="ECO:0000256" key="1">
    <source>
        <dbReference type="SAM" id="MobiDB-lite"/>
    </source>
</evidence>